<evidence type="ECO:0000259" key="7">
    <source>
        <dbReference type="PROSITE" id="PS50198"/>
    </source>
</evidence>
<evidence type="ECO:0000256" key="5">
    <source>
        <dbReference type="ARBA" id="ARBA00023235"/>
    </source>
</evidence>
<evidence type="ECO:0000256" key="4">
    <source>
        <dbReference type="ARBA" id="ARBA00023110"/>
    </source>
</evidence>
<keyword evidence="3" id="KW-0732">Signal</keyword>
<reference evidence="8 9" key="1">
    <citation type="journal article" date="2021" name="Microorganisms">
        <title>Genome Evolution of Filamentous Cyanobacterium Nostoc Species: From Facultative Symbiosis to Free Living.</title>
        <authorList>
            <person name="Huo D."/>
            <person name="Li H."/>
            <person name="Cai F."/>
            <person name="Guo X."/>
            <person name="Qiao Z."/>
            <person name="Wang W."/>
            <person name="Yu G."/>
            <person name="Li R."/>
        </authorList>
    </citation>
    <scope>NUCLEOTIDE SEQUENCE [LARGE SCALE GENOMIC DNA]</scope>
    <source>
        <strain evidence="8 9">CHAB 5714</strain>
    </source>
</reference>
<dbReference type="GO" id="GO:0016853">
    <property type="term" value="F:isomerase activity"/>
    <property type="evidence" value="ECO:0007669"/>
    <property type="project" value="UniProtKB-KW"/>
</dbReference>
<evidence type="ECO:0000313" key="9">
    <source>
        <dbReference type="Proteomes" id="UP001199525"/>
    </source>
</evidence>
<dbReference type="PANTHER" id="PTHR47245:SF1">
    <property type="entry name" value="FOLDASE PROTEIN PRSA"/>
    <property type="match status" value="1"/>
</dbReference>
<gene>
    <name evidence="8" type="ORF">LC586_31090</name>
</gene>
<name>A0ABS8IH62_9NOSO</name>
<comment type="catalytic activity">
    <reaction evidence="1">
        <text>[protein]-peptidylproline (omega=180) = [protein]-peptidylproline (omega=0)</text>
        <dbReference type="Rhea" id="RHEA:16237"/>
        <dbReference type="Rhea" id="RHEA-COMP:10747"/>
        <dbReference type="Rhea" id="RHEA-COMP:10748"/>
        <dbReference type="ChEBI" id="CHEBI:83833"/>
        <dbReference type="ChEBI" id="CHEBI:83834"/>
        <dbReference type="EC" id="5.2.1.8"/>
    </reaction>
</comment>
<dbReference type="EC" id="5.2.1.8" evidence="2"/>
<dbReference type="SUPFAM" id="SSF54534">
    <property type="entry name" value="FKBP-like"/>
    <property type="match status" value="1"/>
</dbReference>
<evidence type="ECO:0000256" key="3">
    <source>
        <dbReference type="ARBA" id="ARBA00022729"/>
    </source>
</evidence>
<dbReference type="SUPFAM" id="SSF109998">
    <property type="entry name" value="Triger factor/SurA peptide-binding domain-like"/>
    <property type="match status" value="1"/>
</dbReference>
<keyword evidence="5 6" id="KW-0413">Isomerase</keyword>
<dbReference type="Gene3D" id="1.10.4030.10">
    <property type="entry name" value="Porin chaperone SurA, peptide-binding domain"/>
    <property type="match status" value="1"/>
</dbReference>
<evidence type="ECO:0000313" key="8">
    <source>
        <dbReference type="EMBL" id="MCC5603504.1"/>
    </source>
</evidence>
<organism evidence="8 9">
    <name type="scientific">Nostoc favosum CHAB5714</name>
    <dbReference type="NCBI Taxonomy" id="2780399"/>
    <lineage>
        <taxon>Bacteria</taxon>
        <taxon>Bacillati</taxon>
        <taxon>Cyanobacteriota</taxon>
        <taxon>Cyanophyceae</taxon>
        <taxon>Nostocales</taxon>
        <taxon>Nostocaceae</taxon>
        <taxon>Nostoc</taxon>
        <taxon>Nostoc favosum</taxon>
    </lineage>
</organism>
<dbReference type="InterPro" id="IPR046357">
    <property type="entry name" value="PPIase_dom_sf"/>
</dbReference>
<sequence length="239" mass="27351">MSQPITITNEEILHQVKISCKIPEIVEQIVTRKVIIEAAEEAGIKVEVEELQKAADQIRLANKLDSADDTWNWLEKHGLSIDDFEEIADISLISGKLANHLFADKVEPSFFENQLDYVGVVMYEIVLDDEDLAIELFYAIKEGEISFYDVAHKYIQDTELRRKGGYLGIVCRQDLKPEISTAVFAAKPPQVIKPIVTSKGVHLILVEELIQPDLNEKFRKNIISNLFYQWLNQQIEQLK</sequence>
<protein>
    <recommendedName>
        <fullName evidence="2">peptidylprolyl isomerase</fullName>
        <ecNumber evidence="2">5.2.1.8</ecNumber>
    </recommendedName>
</protein>
<evidence type="ECO:0000256" key="2">
    <source>
        <dbReference type="ARBA" id="ARBA00013194"/>
    </source>
</evidence>
<evidence type="ECO:0000256" key="6">
    <source>
        <dbReference type="PROSITE-ProRule" id="PRU00278"/>
    </source>
</evidence>
<proteinExistence type="predicted"/>
<keyword evidence="4 6" id="KW-0697">Rotamase</keyword>
<dbReference type="PANTHER" id="PTHR47245">
    <property type="entry name" value="PEPTIDYLPROLYL ISOMERASE"/>
    <property type="match status" value="1"/>
</dbReference>
<accession>A0ABS8IH62</accession>
<dbReference type="RefSeq" id="WP_229489204.1">
    <property type="nucleotide sequence ID" value="NZ_JAIVFQ010000081.1"/>
</dbReference>
<dbReference type="InterPro" id="IPR027304">
    <property type="entry name" value="Trigger_fact/SurA_dom_sf"/>
</dbReference>
<dbReference type="Pfam" id="PF00639">
    <property type="entry name" value="Rotamase"/>
    <property type="match status" value="1"/>
</dbReference>
<evidence type="ECO:0000256" key="1">
    <source>
        <dbReference type="ARBA" id="ARBA00000971"/>
    </source>
</evidence>
<dbReference type="InterPro" id="IPR000297">
    <property type="entry name" value="PPIase_PpiC"/>
</dbReference>
<dbReference type="Proteomes" id="UP001199525">
    <property type="component" value="Unassembled WGS sequence"/>
</dbReference>
<dbReference type="Gene3D" id="3.10.50.40">
    <property type="match status" value="1"/>
</dbReference>
<dbReference type="InterPro" id="IPR050245">
    <property type="entry name" value="PrsA_foldase"/>
</dbReference>
<dbReference type="PROSITE" id="PS50198">
    <property type="entry name" value="PPIC_PPIASE_2"/>
    <property type="match status" value="1"/>
</dbReference>
<feature type="domain" description="PpiC" evidence="7">
    <location>
        <begin position="125"/>
        <end position="208"/>
    </location>
</feature>
<comment type="caution">
    <text evidence="8">The sequence shown here is derived from an EMBL/GenBank/DDBJ whole genome shotgun (WGS) entry which is preliminary data.</text>
</comment>
<keyword evidence="9" id="KW-1185">Reference proteome</keyword>
<dbReference type="EMBL" id="JAIVFQ010000081">
    <property type="protein sequence ID" value="MCC5603504.1"/>
    <property type="molecule type" value="Genomic_DNA"/>
</dbReference>